<name>X1IPZ5_9ZZZZ</name>
<reference evidence="1" key="1">
    <citation type="journal article" date="2014" name="Front. Microbiol.">
        <title>High frequency of phylogenetically diverse reductive dehalogenase-homologous genes in deep subseafloor sedimentary metagenomes.</title>
        <authorList>
            <person name="Kawai M."/>
            <person name="Futagami T."/>
            <person name="Toyoda A."/>
            <person name="Takaki Y."/>
            <person name="Nishi S."/>
            <person name="Hori S."/>
            <person name="Arai W."/>
            <person name="Tsubouchi T."/>
            <person name="Morono Y."/>
            <person name="Uchiyama I."/>
            <person name="Ito T."/>
            <person name="Fujiyama A."/>
            <person name="Inagaki F."/>
            <person name="Takami H."/>
        </authorList>
    </citation>
    <scope>NUCLEOTIDE SEQUENCE</scope>
    <source>
        <strain evidence="1">Expedition CK06-06</strain>
    </source>
</reference>
<sequence length="31" mass="3620">AIFLRMYGLLRVAFYLKQFSIESPPNKNSCL</sequence>
<comment type="caution">
    <text evidence="1">The sequence shown here is derived from an EMBL/GenBank/DDBJ whole genome shotgun (WGS) entry which is preliminary data.</text>
</comment>
<accession>X1IPZ5</accession>
<proteinExistence type="predicted"/>
<dbReference type="AlphaFoldDB" id="X1IPZ5"/>
<organism evidence="1">
    <name type="scientific">marine sediment metagenome</name>
    <dbReference type="NCBI Taxonomy" id="412755"/>
    <lineage>
        <taxon>unclassified sequences</taxon>
        <taxon>metagenomes</taxon>
        <taxon>ecological metagenomes</taxon>
    </lineage>
</organism>
<protein>
    <submittedName>
        <fullName evidence="1">Uncharacterized protein</fullName>
    </submittedName>
</protein>
<dbReference type="EMBL" id="BARU01021353">
    <property type="protein sequence ID" value="GAH59613.1"/>
    <property type="molecule type" value="Genomic_DNA"/>
</dbReference>
<evidence type="ECO:0000313" key="1">
    <source>
        <dbReference type="EMBL" id="GAH59613.1"/>
    </source>
</evidence>
<gene>
    <name evidence="1" type="ORF">S03H2_34957</name>
</gene>
<feature type="non-terminal residue" evidence="1">
    <location>
        <position position="1"/>
    </location>
</feature>